<dbReference type="Pfam" id="PF07727">
    <property type="entry name" value="RVT_2"/>
    <property type="match status" value="1"/>
</dbReference>
<feature type="transmembrane region" description="Helical" evidence="1">
    <location>
        <begin position="173"/>
        <end position="192"/>
    </location>
</feature>
<protein>
    <submittedName>
        <fullName evidence="3">Retrovirus-related Pol polyprotein from transposon TNT 1-94</fullName>
    </submittedName>
</protein>
<gene>
    <name evidence="3" type="ORF">Sangu_3262500</name>
</gene>
<dbReference type="InterPro" id="IPR013103">
    <property type="entry name" value="RVT_2"/>
</dbReference>
<sequence length="355" mass="40018">MSLPIPSTPDTHLDYPIPSTQSTVSSLLPLFKLMSRFLLLEPRSFAEASKSRQWREAMNSELAALEHNNTWIVFSITGRKKAIGCNCQTVTVRVFLAIAAAHNWPIHQLDVNNAFLHGHLEEDIYMLPPEGSSVPSGMVCKLARSLYGLKQASRQWNLEFSSKLALLASDNPLMIIVCLLSILSLVLCFSWYMSTTFYSQDPLWSYCRRLKLIYMSCLLSRIWVPLVTFSCLEIARSTSGLYVAQTKYVLDIVHDVGLSNAKGVSTPFPQGLKLSSDCGALLPNPDSYRRLVGRLLYLVLHARIFLTQFSNLVNSSITLARLTGMQRYMLYDILRGALLRVCSSLHKTPWTYELL</sequence>
<keyword evidence="1" id="KW-1133">Transmembrane helix</keyword>
<keyword evidence="1" id="KW-0472">Membrane</keyword>
<proteinExistence type="predicted"/>
<evidence type="ECO:0000256" key="1">
    <source>
        <dbReference type="SAM" id="Phobius"/>
    </source>
</evidence>
<dbReference type="EMBL" id="JACGWK010001282">
    <property type="protein sequence ID" value="KAL0291588.1"/>
    <property type="molecule type" value="Genomic_DNA"/>
</dbReference>
<name>A0AAW2JCN3_9LAMI</name>
<reference evidence="3" key="2">
    <citation type="journal article" date="2024" name="Plant">
        <title>Genomic evolution and insights into agronomic trait innovations of Sesamum species.</title>
        <authorList>
            <person name="Miao H."/>
            <person name="Wang L."/>
            <person name="Qu L."/>
            <person name="Liu H."/>
            <person name="Sun Y."/>
            <person name="Le M."/>
            <person name="Wang Q."/>
            <person name="Wei S."/>
            <person name="Zheng Y."/>
            <person name="Lin W."/>
            <person name="Duan Y."/>
            <person name="Cao H."/>
            <person name="Xiong S."/>
            <person name="Wang X."/>
            <person name="Wei L."/>
            <person name="Li C."/>
            <person name="Ma Q."/>
            <person name="Ju M."/>
            <person name="Zhao R."/>
            <person name="Li G."/>
            <person name="Mu C."/>
            <person name="Tian Q."/>
            <person name="Mei H."/>
            <person name="Zhang T."/>
            <person name="Gao T."/>
            <person name="Zhang H."/>
        </authorList>
    </citation>
    <scope>NUCLEOTIDE SEQUENCE</scope>
    <source>
        <strain evidence="3">G01</strain>
    </source>
</reference>
<feature type="domain" description="Reverse transcriptase Ty1/copia-type" evidence="2">
    <location>
        <begin position="91"/>
        <end position="268"/>
    </location>
</feature>
<reference evidence="3" key="1">
    <citation type="submission" date="2020-06" db="EMBL/GenBank/DDBJ databases">
        <authorList>
            <person name="Li T."/>
            <person name="Hu X."/>
            <person name="Zhang T."/>
            <person name="Song X."/>
            <person name="Zhang H."/>
            <person name="Dai N."/>
            <person name="Sheng W."/>
            <person name="Hou X."/>
            <person name="Wei L."/>
        </authorList>
    </citation>
    <scope>NUCLEOTIDE SEQUENCE</scope>
    <source>
        <strain evidence="3">G01</strain>
        <tissue evidence="3">Leaf</tissue>
    </source>
</reference>
<evidence type="ECO:0000313" key="3">
    <source>
        <dbReference type="EMBL" id="KAL0291588.1"/>
    </source>
</evidence>
<organism evidence="3">
    <name type="scientific">Sesamum angustifolium</name>
    <dbReference type="NCBI Taxonomy" id="2727405"/>
    <lineage>
        <taxon>Eukaryota</taxon>
        <taxon>Viridiplantae</taxon>
        <taxon>Streptophyta</taxon>
        <taxon>Embryophyta</taxon>
        <taxon>Tracheophyta</taxon>
        <taxon>Spermatophyta</taxon>
        <taxon>Magnoliopsida</taxon>
        <taxon>eudicotyledons</taxon>
        <taxon>Gunneridae</taxon>
        <taxon>Pentapetalae</taxon>
        <taxon>asterids</taxon>
        <taxon>lamiids</taxon>
        <taxon>Lamiales</taxon>
        <taxon>Pedaliaceae</taxon>
        <taxon>Sesamum</taxon>
    </lineage>
</organism>
<comment type="caution">
    <text evidence="3">The sequence shown here is derived from an EMBL/GenBank/DDBJ whole genome shotgun (WGS) entry which is preliminary data.</text>
</comment>
<evidence type="ECO:0000259" key="2">
    <source>
        <dbReference type="Pfam" id="PF07727"/>
    </source>
</evidence>
<accession>A0AAW2JCN3</accession>
<dbReference type="AlphaFoldDB" id="A0AAW2JCN3"/>
<keyword evidence="1" id="KW-0812">Transmembrane</keyword>